<dbReference type="Proteomes" id="UP000236893">
    <property type="component" value="Unassembled WGS sequence"/>
</dbReference>
<dbReference type="EMBL" id="PQVF01000006">
    <property type="protein sequence ID" value="POY36733.1"/>
    <property type="molecule type" value="Genomic_DNA"/>
</dbReference>
<dbReference type="OrthoDB" id="790170at2"/>
<protein>
    <recommendedName>
        <fullName evidence="3">DUF479 domain-containing protein</fullName>
    </recommendedName>
</protein>
<keyword evidence="2" id="KW-1185">Reference proteome</keyword>
<comment type="caution">
    <text evidence="1">The sequence shown here is derived from an EMBL/GenBank/DDBJ whole genome shotgun (WGS) entry which is preliminary data.</text>
</comment>
<reference evidence="1 2" key="1">
    <citation type="submission" date="2018-01" db="EMBL/GenBank/DDBJ databases">
        <authorList>
            <person name="Gaut B.S."/>
            <person name="Morton B.R."/>
            <person name="Clegg M.T."/>
            <person name="Duvall M.R."/>
        </authorList>
    </citation>
    <scope>NUCLEOTIDE SEQUENCE [LARGE SCALE GENOMIC DNA]</scope>
    <source>
        <strain evidence="1 2">HR-AV</strain>
    </source>
</reference>
<evidence type="ECO:0008006" key="3">
    <source>
        <dbReference type="Google" id="ProtNLM"/>
    </source>
</evidence>
<dbReference type="RefSeq" id="WP_103789036.1">
    <property type="nucleotide sequence ID" value="NZ_PQVF01000006.1"/>
</dbReference>
<accession>A0A2S5A3P2</accession>
<sequence length="223" mass="26329">MNFLSHYYFDKDSVNAHFVLGLVLPDLTKNFNKTWNIHPHKFIGQLSTNAQLMGIYEGWQKHLQVDKLFHSSGFFKQETDRLKQLITPLLIGTPVRPFILAHIALELMLDSLLIENKKVDTNNFYLHLSAVDQNKLLEYLRITGINQPENFLNFYNKFVEHAYLHSYTDYNKLVYALNRICYRVWGTNFSEETKTELEQVLLQYKTELISNFMDIFDEITPKL</sequence>
<proteinExistence type="predicted"/>
<evidence type="ECO:0000313" key="1">
    <source>
        <dbReference type="EMBL" id="POY36733.1"/>
    </source>
</evidence>
<gene>
    <name evidence="1" type="ORF">C3K47_10260</name>
</gene>
<organism evidence="1 2">
    <name type="scientific">Solitalea longa</name>
    <dbReference type="NCBI Taxonomy" id="2079460"/>
    <lineage>
        <taxon>Bacteria</taxon>
        <taxon>Pseudomonadati</taxon>
        <taxon>Bacteroidota</taxon>
        <taxon>Sphingobacteriia</taxon>
        <taxon>Sphingobacteriales</taxon>
        <taxon>Sphingobacteriaceae</taxon>
        <taxon>Solitalea</taxon>
    </lineage>
</organism>
<dbReference type="AlphaFoldDB" id="A0A2S5A3P2"/>
<evidence type="ECO:0000313" key="2">
    <source>
        <dbReference type="Proteomes" id="UP000236893"/>
    </source>
</evidence>
<name>A0A2S5A3P2_9SPHI</name>